<evidence type="ECO:0000313" key="6">
    <source>
        <dbReference type="Proteomes" id="UP000504629"/>
    </source>
</evidence>
<dbReference type="OrthoDB" id="239865at2759"/>
<dbReference type="Pfam" id="PF00400">
    <property type="entry name" value="WD40"/>
    <property type="match status" value="2"/>
</dbReference>
<organism evidence="6 8">
    <name type="scientific">Bombyx mandarina</name>
    <name type="common">Wild silk moth</name>
    <name type="synonym">Wild silkworm</name>
    <dbReference type="NCBI Taxonomy" id="7092"/>
    <lineage>
        <taxon>Eukaryota</taxon>
        <taxon>Metazoa</taxon>
        <taxon>Ecdysozoa</taxon>
        <taxon>Arthropoda</taxon>
        <taxon>Hexapoda</taxon>
        <taxon>Insecta</taxon>
        <taxon>Pterygota</taxon>
        <taxon>Neoptera</taxon>
        <taxon>Endopterygota</taxon>
        <taxon>Lepidoptera</taxon>
        <taxon>Glossata</taxon>
        <taxon>Ditrysia</taxon>
        <taxon>Bombycoidea</taxon>
        <taxon>Bombycidae</taxon>
        <taxon>Bombycinae</taxon>
        <taxon>Bombyx</taxon>
    </lineage>
</organism>
<dbReference type="InterPro" id="IPR001680">
    <property type="entry name" value="WD40_rpt"/>
</dbReference>
<dbReference type="CTD" id="33865"/>
<dbReference type="Proteomes" id="UP000504629">
    <property type="component" value="Unplaced"/>
</dbReference>
<dbReference type="InterPro" id="IPR015943">
    <property type="entry name" value="WD40/YVTN_repeat-like_dom_sf"/>
</dbReference>
<evidence type="ECO:0000256" key="3">
    <source>
        <dbReference type="ARBA" id="ARBA00038279"/>
    </source>
</evidence>
<sequence>MENWSMETPSRINAENIPQTITQNPSELTLGSACTENAFQYPALFTSKSFLELSTCSWSRGRNANENIQPYLRGCKWSPDGTCCLSVVNNDGVHVTELPSELYQGVVCGDRIIDVLESVIHLKETGSVYDFCWYPFMNSTNPPSCCWLTTKQNSPIQMWDAFDGSLRCSYRGFNAVDEMEPALSVSFTSDGRKIIAGYKKHLRIFDVERPGREFTEQKISSSASSISTQNNLVAVGSWNTTITLYNESEIGTKKIGDMYGHGGGVTHMKFIPGTLKLVSGARKDHRLFVWDIRYYRKPLNILSRVVNTNQRIYFDISPCGKYLVSGGTDGVVKVWSLDHIDWHSSLDPVNNTTDDVTYKFPLYKDCCNSISIHPYRPILATGSGQYHFTDPIKSLSEKTNNEAVDSSSDDSINQYDIRYSSHSENCLTFWWTGDVIELNKNLRRCV</sequence>
<dbReference type="GO" id="GO:0030576">
    <property type="term" value="P:Cajal body organization"/>
    <property type="evidence" value="ECO:0007669"/>
    <property type="project" value="TreeGrafter"/>
</dbReference>
<evidence type="ECO:0000256" key="1">
    <source>
        <dbReference type="ARBA" id="ARBA00022574"/>
    </source>
</evidence>
<proteinExistence type="inferred from homology"/>
<dbReference type="GO" id="GO:0015030">
    <property type="term" value="C:Cajal body"/>
    <property type="evidence" value="ECO:0007669"/>
    <property type="project" value="TreeGrafter"/>
</dbReference>
<dbReference type="SUPFAM" id="SSF50978">
    <property type="entry name" value="WD40 repeat-like"/>
    <property type="match status" value="1"/>
</dbReference>
<keyword evidence="6" id="KW-1185">Reference proteome</keyword>
<dbReference type="GeneID" id="114250506"/>
<dbReference type="SMART" id="SM00320">
    <property type="entry name" value="WD40"/>
    <property type="match status" value="5"/>
</dbReference>
<dbReference type="RefSeq" id="XP_028041342.1">
    <property type="nucleotide sequence ID" value="XM_028185541.1"/>
</dbReference>
<feature type="repeat" description="WD" evidence="5">
    <location>
        <begin position="317"/>
        <end position="338"/>
    </location>
</feature>
<evidence type="ECO:0000313" key="8">
    <source>
        <dbReference type="RefSeq" id="XP_028041342.1"/>
    </source>
</evidence>
<dbReference type="RefSeq" id="XP_028040591.1">
    <property type="nucleotide sequence ID" value="XM_028184790.1"/>
</dbReference>
<evidence type="ECO:0000256" key="4">
    <source>
        <dbReference type="ARBA" id="ARBA00041558"/>
    </source>
</evidence>
<dbReference type="KEGG" id="bman:114250506"/>
<keyword evidence="2" id="KW-0677">Repeat</keyword>
<dbReference type="InterPro" id="IPR036322">
    <property type="entry name" value="WD40_repeat_dom_sf"/>
</dbReference>
<dbReference type="PROSITE" id="PS00678">
    <property type="entry name" value="WD_REPEATS_1"/>
    <property type="match status" value="1"/>
</dbReference>
<dbReference type="PROSITE" id="PS50082">
    <property type="entry name" value="WD_REPEATS_2"/>
    <property type="match status" value="1"/>
</dbReference>
<dbReference type="PANTHER" id="PTHR13211:SF0">
    <property type="entry name" value="TELOMERASE CAJAL BODY PROTEIN 1"/>
    <property type="match status" value="1"/>
</dbReference>
<name>A0A6J2KK70_BOMMA</name>
<gene>
    <name evidence="7 8" type="primary">LOC114250506</name>
</gene>
<keyword evidence="1 5" id="KW-0853">WD repeat</keyword>
<protein>
    <recommendedName>
        <fullName evidence="4">WD repeat-containing protein 79</fullName>
    </recommendedName>
</protein>
<evidence type="ECO:0000313" key="7">
    <source>
        <dbReference type="RefSeq" id="XP_028040591.1"/>
    </source>
</evidence>
<dbReference type="PANTHER" id="PTHR13211">
    <property type="entry name" value="TELOMERASE CAJAL BODY PROTEIN 1"/>
    <property type="match status" value="1"/>
</dbReference>
<evidence type="ECO:0000256" key="2">
    <source>
        <dbReference type="ARBA" id="ARBA00022737"/>
    </source>
</evidence>
<dbReference type="AlphaFoldDB" id="A0A6J2KK70"/>
<dbReference type="InterPro" id="IPR051150">
    <property type="entry name" value="SWT21/TCAB1_mRNA_Telomere"/>
</dbReference>
<dbReference type="InterPro" id="IPR019775">
    <property type="entry name" value="WD40_repeat_CS"/>
</dbReference>
<dbReference type="Gene3D" id="2.130.10.10">
    <property type="entry name" value="YVTN repeat-like/Quinoprotein amine dehydrogenase"/>
    <property type="match status" value="2"/>
</dbReference>
<reference evidence="7 8" key="1">
    <citation type="submission" date="2025-04" db="UniProtKB">
        <authorList>
            <consortium name="RefSeq"/>
        </authorList>
    </citation>
    <scope>IDENTIFICATION</scope>
    <source>
        <tissue evidence="7 8">Silk gland</tissue>
    </source>
</reference>
<accession>A0A6J2KK70</accession>
<evidence type="ECO:0000256" key="5">
    <source>
        <dbReference type="PROSITE-ProRule" id="PRU00221"/>
    </source>
</evidence>
<dbReference type="GO" id="GO:0003723">
    <property type="term" value="F:RNA binding"/>
    <property type="evidence" value="ECO:0007669"/>
    <property type="project" value="TreeGrafter"/>
</dbReference>
<comment type="similarity">
    <text evidence="3">Belongs to the TCAB1 family.</text>
</comment>